<organism evidence="2 3">
    <name type="scientific">Ramalina farinacea</name>
    <dbReference type="NCBI Taxonomy" id="258253"/>
    <lineage>
        <taxon>Eukaryota</taxon>
        <taxon>Fungi</taxon>
        <taxon>Dikarya</taxon>
        <taxon>Ascomycota</taxon>
        <taxon>Pezizomycotina</taxon>
        <taxon>Lecanoromycetes</taxon>
        <taxon>OSLEUM clade</taxon>
        <taxon>Lecanoromycetidae</taxon>
        <taxon>Lecanorales</taxon>
        <taxon>Lecanorineae</taxon>
        <taxon>Ramalinaceae</taxon>
        <taxon>Ramalina</taxon>
    </lineage>
</organism>
<name>A0AA43QFI9_9LECA</name>
<protein>
    <submittedName>
        <fullName evidence="2">Uncharacterized protein</fullName>
    </submittedName>
</protein>
<accession>A0AA43QFI9</accession>
<dbReference type="AlphaFoldDB" id="A0AA43QFI9"/>
<sequence>MDTLPDLLFHQRDLRSSAIPRLRESSKRAKYGGAPPIDAFEIQPTNSAALPDVIIGKPRTDLTPTEQYQVAQRSVGPLIGKRVNRHNQRTGERDPWRYWGAGRKWGIREARGKDVDAYIARRILAEEDWLREIAKLENGTGTCSICAPSPHGVHNGPPDLLWTDEQMADIGQRLGLKKKSWGAYRSLHQGHGSDAGIRAEKGIDPSKPMNIVMALRSEMQEGLFTVRSGRESRTKRRTSRDSWELVIVPSASRSRPSGDEDWELLSIPSEPD</sequence>
<gene>
    <name evidence="2" type="ORF">OHK93_003811</name>
</gene>
<reference evidence="2" key="1">
    <citation type="journal article" date="2023" name="Genome Biol. Evol.">
        <title>First Whole Genome Sequence and Flow Cytometry Genome Size Data for the Lichen-Forming Fungus Ramalina farinacea (Ascomycota).</title>
        <authorList>
            <person name="Llewellyn T."/>
            <person name="Mian S."/>
            <person name="Hill R."/>
            <person name="Leitch I.J."/>
            <person name="Gaya E."/>
        </authorList>
    </citation>
    <scope>NUCLEOTIDE SEQUENCE</scope>
    <source>
        <strain evidence="2">LIQ254RAFAR</strain>
    </source>
</reference>
<feature type="region of interest" description="Disordered" evidence="1">
    <location>
        <begin position="250"/>
        <end position="272"/>
    </location>
</feature>
<comment type="caution">
    <text evidence="2">The sequence shown here is derived from an EMBL/GenBank/DDBJ whole genome shotgun (WGS) entry which is preliminary data.</text>
</comment>
<dbReference type="Proteomes" id="UP001161017">
    <property type="component" value="Unassembled WGS sequence"/>
</dbReference>
<dbReference type="EMBL" id="JAPUFD010000002">
    <property type="protein sequence ID" value="MDI1485622.1"/>
    <property type="molecule type" value="Genomic_DNA"/>
</dbReference>
<evidence type="ECO:0000256" key="1">
    <source>
        <dbReference type="SAM" id="MobiDB-lite"/>
    </source>
</evidence>
<evidence type="ECO:0000313" key="3">
    <source>
        <dbReference type="Proteomes" id="UP001161017"/>
    </source>
</evidence>
<evidence type="ECO:0000313" key="2">
    <source>
        <dbReference type="EMBL" id="MDI1485622.1"/>
    </source>
</evidence>
<proteinExistence type="predicted"/>
<keyword evidence="3" id="KW-1185">Reference proteome</keyword>